<dbReference type="EMBL" id="JACXSS010000001">
    <property type="protein sequence ID" value="MBD9354332.1"/>
    <property type="molecule type" value="Genomic_DNA"/>
</dbReference>
<dbReference type="PROSITE" id="PS51257">
    <property type="entry name" value="PROKAR_LIPOPROTEIN"/>
    <property type="match status" value="1"/>
</dbReference>
<accession>A0ABR9CU78</accession>
<dbReference type="RefSeq" id="WP_192372156.1">
    <property type="nucleotide sequence ID" value="NZ_CAJHIV010000001.1"/>
</dbReference>
<feature type="region of interest" description="Disordered" evidence="1">
    <location>
        <begin position="20"/>
        <end position="68"/>
    </location>
</feature>
<protein>
    <recommendedName>
        <fullName evidence="5">Lipoprotein</fullName>
    </recommendedName>
</protein>
<feature type="chain" id="PRO_5046896038" description="Lipoprotein" evidence="2">
    <location>
        <begin position="24"/>
        <end position="68"/>
    </location>
</feature>
<name>A0ABR9CU78_9GAMM</name>
<dbReference type="Proteomes" id="UP000652176">
    <property type="component" value="Unassembled WGS sequence"/>
</dbReference>
<gene>
    <name evidence="3" type="ORF">IE877_00255</name>
</gene>
<evidence type="ECO:0008006" key="5">
    <source>
        <dbReference type="Google" id="ProtNLM"/>
    </source>
</evidence>
<organism evidence="3 4">
    <name type="scientific">Methylomonas albis</name>
    <dbReference type="NCBI Taxonomy" id="1854563"/>
    <lineage>
        <taxon>Bacteria</taxon>
        <taxon>Pseudomonadati</taxon>
        <taxon>Pseudomonadota</taxon>
        <taxon>Gammaproteobacteria</taxon>
        <taxon>Methylococcales</taxon>
        <taxon>Methylococcaceae</taxon>
        <taxon>Methylomonas</taxon>
    </lineage>
</organism>
<sequence length="68" mass="7512">MMKNSLLFLLMTCGLLACDSSSAPDKANPPAVEQPLTNAIKQPMDKARDAEKQIFESADRQKQQADEM</sequence>
<evidence type="ECO:0000313" key="4">
    <source>
        <dbReference type="Proteomes" id="UP000652176"/>
    </source>
</evidence>
<feature type="compositionally biased region" description="Basic and acidic residues" evidence="1">
    <location>
        <begin position="43"/>
        <end position="68"/>
    </location>
</feature>
<evidence type="ECO:0000313" key="3">
    <source>
        <dbReference type="EMBL" id="MBD9354332.1"/>
    </source>
</evidence>
<keyword evidence="2" id="KW-0732">Signal</keyword>
<comment type="caution">
    <text evidence="3">The sequence shown here is derived from an EMBL/GenBank/DDBJ whole genome shotgun (WGS) entry which is preliminary data.</text>
</comment>
<proteinExistence type="predicted"/>
<reference evidence="3 4" key="1">
    <citation type="submission" date="2020-09" db="EMBL/GenBank/DDBJ databases">
        <title>Methylomonas albis sp. nov. and Methylomonas fluvii sp. nov.: Two cold-adapted methanotrophs from the River Elbe and an amended description of Methylovulum psychrotolerans strain Eb1.</title>
        <authorList>
            <person name="Bussmann I.K."/>
            <person name="Klings K.-W."/>
            <person name="Warnstedt J."/>
            <person name="Hoppert M."/>
            <person name="Saborowski A."/>
            <person name="Horn F."/>
            <person name="Liebner S."/>
        </authorList>
    </citation>
    <scope>NUCLEOTIDE SEQUENCE [LARGE SCALE GENOMIC DNA]</scope>
    <source>
        <strain evidence="3 4">EbA</strain>
    </source>
</reference>
<evidence type="ECO:0000256" key="1">
    <source>
        <dbReference type="SAM" id="MobiDB-lite"/>
    </source>
</evidence>
<keyword evidence="4" id="KW-1185">Reference proteome</keyword>
<evidence type="ECO:0000256" key="2">
    <source>
        <dbReference type="SAM" id="SignalP"/>
    </source>
</evidence>
<feature type="signal peptide" evidence="2">
    <location>
        <begin position="1"/>
        <end position="23"/>
    </location>
</feature>